<keyword evidence="1" id="KW-0472">Membrane</keyword>
<dbReference type="EMBL" id="JAAAWO010000021">
    <property type="protein sequence ID" value="NDW17270.1"/>
    <property type="molecule type" value="Genomic_DNA"/>
</dbReference>
<comment type="caution">
    <text evidence="3">The sequence shown here is derived from an EMBL/GenBank/DDBJ whole genome shotgun (WGS) entry which is preliminary data.</text>
</comment>
<evidence type="ECO:0000256" key="2">
    <source>
        <dbReference type="SAM" id="SignalP"/>
    </source>
</evidence>
<dbReference type="Proteomes" id="UP000471381">
    <property type="component" value="Unassembled WGS sequence"/>
</dbReference>
<gene>
    <name evidence="3" type="ORF">GTQ48_17280</name>
</gene>
<evidence type="ECO:0000256" key="1">
    <source>
        <dbReference type="SAM" id="Phobius"/>
    </source>
</evidence>
<name>A0A6N9TJF4_9ALTE</name>
<accession>A0A6N9TJF4</accession>
<dbReference type="InterPro" id="IPR013424">
    <property type="entry name" value="Ice-binding_C"/>
</dbReference>
<proteinExistence type="predicted"/>
<sequence>MLKKLIQTTLAVVALSSALPANAAIILASDFTGTSGDPTNVSWTESGVSVTNTLTPQTTSLTSIQLFDNFDNVFAVDYNIHNEGTWFVDILLSTSSFVDNIKLDSFSLDASIYNNRGQLQNVQRDFSLSLDIFEGASSFFSSAVDVFNGDNNKSGFTPVKAIEFDMSNLVLHGGTDYVFRLTAFGNGGGNNAGFDNLVLTGTATNSSLLSVPAPGSLAILMTSLAILIFRKRK</sequence>
<keyword evidence="2" id="KW-0732">Signal</keyword>
<feature type="transmembrane region" description="Helical" evidence="1">
    <location>
        <begin position="208"/>
        <end position="229"/>
    </location>
</feature>
<organism evidence="3 4">
    <name type="scientific">Alteromonas genovensis</name>
    <dbReference type="NCBI Taxonomy" id="471225"/>
    <lineage>
        <taxon>Bacteria</taxon>
        <taxon>Pseudomonadati</taxon>
        <taxon>Pseudomonadota</taxon>
        <taxon>Gammaproteobacteria</taxon>
        <taxon>Alteromonadales</taxon>
        <taxon>Alteromonadaceae</taxon>
        <taxon>Alteromonas/Salinimonas group</taxon>
        <taxon>Alteromonas</taxon>
    </lineage>
</organism>
<dbReference type="AlphaFoldDB" id="A0A6N9TJF4"/>
<keyword evidence="1" id="KW-0812">Transmembrane</keyword>
<dbReference type="NCBIfam" id="TIGR02595">
    <property type="entry name" value="PEP_CTERM"/>
    <property type="match status" value="1"/>
</dbReference>
<feature type="signal peptide" evidence="2">
    <location>
        <begin position="1"/>
        <end position="23"/>
    </location>
</feature>
<protein>
    <submittedName>
        <fullName evidence="3">PEP-CTERM sorting domain-containing protein</fullName>
    </submittedName>
</protein>
<keyword evidence="4" id="KW-1185">Reference proteome</keyword>
<evidence type="ECO:0000313" key="3">
    <source>
        <dbReference type="EMBL" id="NDW17270.1"/>
    </source>
</evidence>
<reference evidence="3 4" key="1">
    <citation type="submission" date="2020-01" db="EMBL/GenBank/DDBJ databases">
        <title>Genomes of bacteria type strains.</title>
        <authorList>
            <person name="Chen J."/>
            <person name="Zhu S."/>
            <person name="Yang J."/>
        </authorList>
    </citation>
    <scope>NUCLEOTIDE SEQUENCE [LARGE SCALE GENOMIC DNA]</scope>
    <source>
        <strain evidence="3 4">LMG 24078</strain>
    </source>
</reference>
<dbReference type="RefSeq" id="WP_163107784.1">
    <property type="nucleotide sequence ID" value="NZ_JAAAWO010000021.1"/>
</dbReference>
<feature type="chain" id="PRO_5026705427" evidence="2">
    <location>
        <begin position="24"/>
        <end position="233"/>
    </location>
</feature>
<evidence type="ECO:0000313" key="4">
    <source>
        <dbReference type="Proteomes" id="UP000471381"/>
    </source>
</evidence>
<keyword evidence="1" id="KW-1133">Transmembrane helix</keyword>